<protein>
    <submittedName>
        <fullName evidence="1">Uncharacterized protein</fullName>
    </submittedName>
</protein>
<evidence type="ECO:0000313" key="2">
    <source>
        <dbReference type="Proteomes" id="UP001066276"/>
    </source>
</evidence>
<evidence type="ECO:0000313" key="1">
    <source>
        <dbReference type="EMBL" id="KAJ1200135.1"/>
    </source>
</evidence>
<reference evidence="1" key="1">
    <citation type="journal article" date="2022" name="bioRxiv">
        <title>Sequencing and chromosome-scale assembly of the giantPleurodeles waltlgenome.</title>
        <authorList>
            <person name="Brown T."/>
            <person name="Elewa A."/>
            <person name="Iarovenko S."/>
            <person name="Subramanian E."/>
            <person name="Araus A.J."/>
            <person name="Petzold A."/>
            <person name="Susuki M."/>
            <person name="Suzuki K.-i.T."/>
            <person name="Hayashi T."/>
            <person name="Toyoda A."/>
            <person name="Oliveira C."/>
            <person name="Osipova E."/>
            <person name="Leigh N.D."/>
            <person name="Simon A."/>
            <person name="Yun M.H."/>
        </authorList>
    </citation>
    <scope>NUCLEOTIDE SEQUENCE</scope>
    <source>
        <strain evidence="1">20211129_DDA</strain>
        <tissue evidence="1">Liver</tissue>
    </source>
</reference>
<dbReference type="AlphaFoldDB" id="A0AAV7VEW7"/>
<dbReference type="EMBL" id="JANPWB010000003">
    <property type="protein sequence ID" value="KAJ1200135.1"/>
    <property type="molecule type" value="Genomic_DNA"/>
</dbReference>
<proteinExistence type="predicted"/>
<gene>
    <name evidence="1" type="ORF">NDU88_003962</name>
</gene>
<dbReference type="Proteomes" id="UP001066276">
    <property type="component" value="Chromosome 2_1"/>
</dbReference>
<sequence>MAGPPSWGPHTKKHQRRGAAHAATWYLGQYPESKAATGICPLTAAAVCPSALGNAEQGRGCPRRLLFSRHWLSFSRGPTEGVLVEQPLSLVLAVSFLGAESGCSGIAPQSPPSAGDPLGSQVEARPGLLTPCYCWHWGISVFDAMGAQHSTTSLSGSNRPWSQLSPV</sequence>
<accession>A0AAV7VEW7</accession>
<comment type="caution">
    <text evidence="1">The sequence shown here is derived from an EMBL/GenBank/DDBJ whole genome shotgun (WGS) entry which is preliminary data.</text>
</comment>
<organism evidence="1 2">
    <name type="scientific">Pleurodeles waltl</name>
    <name type="common">Iberian ribbed newt</name>
    <dbReference type="NCBI Taxonomy" id="8319"/>
    <lineage>
        <taxon>Eukaryota</taxon>
        <taxon>Metazoa</taxon>
        <taxon>Chordata</taxon>
        <taxon>Craniata</taxon>
        <taxon>Vertebrata</taxon>
        <taxon>Euteleostomi</taxon>
        <taxon>Amphibia</taxon>
        <taxon>Batrachia</taxon>
        <taxon>Caudata</taxon>
        <taxon>Salamandroidea</taxon>
        <taxon>Salamandridae</taxon>
        <taxon>Pleurodelinae</taxon>
        <taxon>Pleurodeles</taxon>
    </lineage>
</organism>
<keyword evidence="2" id="KW-1185">Reference proteome</keyword>
<name>A0AAV7VEW7_PLEWA</name>